<keyword evidence="5" id="KW-1185">Reference proteome</keyword>
<dbReference type="InterPro" id="IPR010987">
    <property type="entry name" value="Glutathione-S-Trfase_C-like"/>
</dbReference>
<dbReference type="PANTHER" id="PTHR42673:SF4">
    <property type="entry name" value="MALEYLACETOACETATE ISOMERASE"/>
    <property type="match status" value="1"/>
</dbReference>
<dbReference type="EMBL" id="VTUX01000001">
    <property type="protein sequence ID" value="KAA1193943.1"/>
    <property type="molecule type" value="Genomic_DNA"/>
</dbReference>
<dbReference type="GO" id="GO:0016034">
    <property type="term" value="F:maleylacetoacetate isomerase activity"/>
    <property type="evidence" value="ECO:0007669"/>
    <property type="project" value="UniProtKB-EC"/>
</dbReference>
<feature type="domain" description="GST N-terminal" evidence="2">
    <location>
        <begin position="24"/>
        <end position="106"/>
    </location>
</feature>
<evidence type="ECO:0000313" key="5">
    <source>
        <dbReference type="Proteomes" id="UP000323708"/>
    </source>
</evidence>
<dbReference type="Gene3D" id="3.40.30.10">
    <property type="entry name" value="Glutaredoxin"/>
    <property type="match status" value="1"/>
</dbReference>
<dbReference type="Gene3D" id="1.20.1050.10">
    <property type="match status" value="1"/>
</dbReference>
<comment type="similarity">
    <text evidence="1">Belongs to the GST superfamily. Zeta family.</text>
</comment>
<dbReference type="InterPro" id="IPR036282">
    <property type="entry name" value="Glutathione-S-Trfase_C_sf"/>
</dbReference>
<dbReference type="InterPro" id="IPR034330">
    <property type="entry name" value="GST_Zeta_C"/>
</dbReference>
<dbReference type="InterPro" id="IPR005955">
    <property type="entry name" value="GST_Zeta"/>
</dbReference>
<keyword evidence="4" id="KW-0413">Isomerase</keyword>
<organism evidence="4 5">
    <name type="scientific">Pseudohalioglobus sediminis</name>
    <dbReference type="NCBI Taxonomy" id="2606449"/>
    <lineage>
        <taxon>Bacteria</taxon>
        <taxon>Pseudomonadati</taxon>
        <taxon>Pseudomonadota</taxon>
        <taxon>Gammaproteobacteria</taxon>
        <taxon>Cellvibrionales</taxon>
        <taxon>Halieaceae</taxon>
        <taxon>Pseudohalioglobus</taxon>
    </lineage>
</organism>
<dbReference type="PANTHER" id="PTHR42673">
    <property type="entry name" value="MALEYLACETOACETATE ISOMERASE"/>
    <property type="match status" value="1"/>
</dbReference>
<evidence type="ECO:0000259" key="2">
    <source>
        <dbReference type="PROSITE" id="PS50404"/>
    </source>
</evidence>
<dbReference type="GO" id="GO:0006749">
    <property type="term" value="P:glutathione metabolic process"/>
    <property type="evidence" value="ECO:0007669"/>
    <property type="project" value="TreeGrafter"/>
</dbReference>
<dbReference type="GO" id="GO:0006559">
    <property type="term" value="P:L-phenylalanine catabolic process"/>
    <property type="evidence" value="ECO:0007669"/>
    <property type="project" value="TreeGrafter"/>
</dbReference>
<dbReference type="SUPFAM" id="SSF52833">
    <property type="entry name" value="Thioredoxin-like"/>
    <property type="match status" value="1"/>
</dbReference>
<evidence type="ECO:0000259" key="3">
    <source>
        <dbReference type="PROSITE" id="PS50405"/>
    </source>
</evidence>
<accession>A0A5B0X3U1</accession>
<dbReference type="Pfam" id="PF13409">
    <property type="entry name" value="GST_N_2"/>
    <property type="match status" value="1"/>
</dbReference>
<feature type="domain" description="GST C-terminal" evidence="3">
    <location>
        <begin position="111"/>
        <end position="237"/>
    </location>
</feature>
<evidence type="ECO:0000313" key="4">
    <source>
        <dbReference type="EMBL" id="KAA1193943.1"/>
    </source>
</evidence>
<dbReference type="Pfam" id="PF00043">
    <property type="entry name" value="GST_C"/>
    <property type="match status" value="1"/>
</dbReference>
<dbReference type="InterPro" id="IPR004046">
    <property type="entry name" value="GST_C"/>
</dbReference>
<comment type="caution">
    <text evidence="4">The sequence shown here is derived from an EMBL/GenBank/DDBJ whole genome shotgun (WGS) entry which is preliminary data.</text>
</comment>
<dbReference type="PROSITE" id="PS50404">
    <property type="entry name" value="GST_NTER"/>
    <property type="match status" value="1"/>
</dbReference>
<dbReference type="SUPFAM" id="SSF47616">
    <property type="entry name" value="GST C-terminal domain-like"/>
    <property type="match status" value="1"/>
</dbReference>
<dbReference type="EC" id="5.2.1.2" evidence="4"/>
<protein>
    <submittedName>
        <fullName evidence="4">Maleylacetoacetate isomerase</fullName>
        <ecNumber evidence="4">5.2.1.2</ecNumber>
    </submittedName>
</protein>
<dbReference type="GO" id="GO:0004364">
    <property type="term" value="F:glutathione transferase activity"/>
    <property type="evidence" value="ECO:0007669"/>
    <property type="project" value="TreeGrafter"/>
</dbReference>
<dbReference type="Proteomes" id="UP000323708">
    <property type="component" value="Unassembled WGS sequence"/>
</dbReference>
<dbReference type="CDD" id="cd03191">
    <property type="entry name" value="GST_C_Zeta"/>
    <property type="match status" value="1"/>
</dbReference>
<dbReference type="InterPro" id="IPR036249">
    <property type="entry name" value="Thioredoxin-like_sf"/>
</dbReference>
<gene>
    <name evidence="4" type="primary">maiA</name>
    <name evidence="4" type="ORF">F0M18_00410</name>
</gene>
<dbReference type="AlphaFoldDB" id="A0A5B0X3U1"/>
<dbReference type="NCBIfam" id="TIGR01262">
    <property type="entry name" value="maiA"/>
    <property type="match status" value="1"/>
</dbReference>
<dbReference type="InterPro" id="IPR040079">
    <property type="entry name" value="Glutathione_S-Trfase"/>
</dbReference>
<name>A0A5B0X3U1_9GAMM</name>
<dbReference type="InterPro" id="IPR004045">
    <property type="entry name" value="Glutathione_S-Trfase_N"/>
</dbReference>
<sequence length="237" mass="26538">MPAARQSSARSTRWWCSTHHLGIKPVKLYSYFRSSAAYRLRIALNLKGLDYDYVPVNLLKAEQKGDEYLRLNPQGLVPAMELPDGSTLGQSVALLEWLEETYPEPPLLPTDALARARVRSLIGSIACDTHPVCNIAVTNYLKSHFDAGQADIVDWYSTWMHRCFSAVEPVLAENASPFCFGEQPGMADLYLVPQIYNARRFDIDLAPYPNIRGVVDRCIALPAFRDAAPEHQPDSTV</sequence>
<evidence type="ECO:0000256" key="1">
    <source>
        <dbReference type="ARBA" id="ARBA00010007"/>
    </source>
</evidence>
<dbReference type="PROSITE" id="PS50405">
    <property type="entry name" value="GST_CTER"/>
    <property type="match status" value="1"/>
</dbReference>
<reference evidence="4 5" key="1">
    <citation type="submission" date="2019-09" db="EMBL/GenBank/DDBJ databases">
        <authorList>
            <person name="Chen X.-Y."/>
        </authorList>
    </citation>
    <scope>NUCLEOTIDE SEQUENCE [LARGE SCALE GENOMIC DNA]</scope>
    <source>
        <strain evidence="4 5">NY5</strain>
    </source>
</reference>
<dbReference type="CDD" id="cd03042">
    <property type="entry name" value="GST_N_Zeta"/>
    <property type="match status" value="1"/>
</dbReference>
<dbReference type="SFLD" id="SFLDG00358">
    <property type="entry name" value="Main_(cytGST)"/>
    <property type="match status" value="1"/>
</dbReference>
<proteinExistence type="inferred from homology"/>
<dbReference type="SFLD" id="SFLDS00019">
    <property type="entry name" value="Glutathione_Transferase_(cytos"/>
    <property type="match status" value="1"/>
</dbReference>
<dbReference type="GO" id="GO:0005737">
    <property type="term" value="C:cytoplasm"/>
    <property type="evidence" value="ECO:0007669"/>
    <property type="project" value="InterPro"/>
</dbReference>
<dbReference type="InterPro" id="IPR034333">
    <property type="entry name" value="GST_Zeta_N"/>
</dbReference>